<dbReference type="GO" id="GO:0016301">
    <property type="term" value="F:kinase activity"/>
    <property type="evidence" value="ECO:0007669"/>
    <property type="project" value="UniProtKB-KW"/>
</dbReference>
<dbReference type="InterPro" id="IPR000719">
    <property type="entry name" value="Prot_kinase_dom"/>
</dbReference>
<dbReference type="SUPFAM" id="SSF56112">
    <property type="entry name" value="Protein kinase-like (PK-like)"/>
    <property type="match status" value="1"/>
</dbReference>
<sequence length="1133" mass="121050">MSGNTLPLAPDARSLGKYEVLCRLSTGGMAEIFLASQRGLAGFRKLVVLKQILPDIRGEEEFVRMFLDEAKVTAAFNHPHIAQVYDLDIADGELFLSMEFVPGATLVEVARACRQANHPIPMGFSLMSVRDTAVALHYAHTFTDPLGRPSPVIHRDVAEKNIMVTYEGVTKLLDFGIAKSLARASRTAVGMVKGTSGYMSPEQIMGEPLDARSDLFSLGVVLHECLTGMRLFYAKQAEAMMNAVLKCEVTPPSRTNKQVPPELDAIVMRALAKKREDRYATTLEFARALERAVGPHIWHPEQSSELMRRLFADRREQTRQLLMSGQAINADATGELNLAKVLAMGSDTAETPPMAPAPTPQRPSVASPPVKGGAQARAVTPAAGTPAVKRPTVSTPTLPPPPAEVGTVRKSSSQAAQKRAAARTMSGEVSRAPTPPPEAAQEHSVARTQPGRPALPPEHTVRAQQAPSPPEENTSRMASRGASPEPATLQEDAPRVEPRRGPRTMEGMRAVPPAEEPRADARPRTGRATLDNLRITPALAPPTPERDAQTAMVRPPGGALERDAMTAMVRPPAPPMERDAQTAMVRPPAPPMERDLQTAMVRPPALPMERDLQTAMMRAPTPPPSEREVQTSSRPPPPPSEREGPSAGARSSAQAEREVQTNSRPPPPPSEREAQSPSRSVPPYAEREPQSPSRSVPPYSEREAQASSRSPYAERDAQAGSRAPSQYANREVPPSRTPTPSSEREAQPARPPPPPPPEREAQPAMAARPVYGADHEIPTAMVRPLPAFDRSSEVKSSGRGHVLPAERPEETVSITPTHTPRRIKTGRRQQPPPPPVFPEPQARTEPVRALANGEDAFPGDVEGAAFDDDSHVSTQAGIRIPHGERRGSAWIVIVAVLVLLGGGAVAVILGLDGGRFSNWVKPIIGMTPKGTQTPPATAQDNAPTPPKPATAVATNTQTPPAGPTPPVDPVTAVDTATTQPGTDTQAKEPQAVPAEPPPTVAQGDAAPPSEEPPAATTKKPGKPAKRPRDTTARKPDSREATPNTGTNPEPAATSETAQAAEPGFLTLVTEPYAKVFLGSRELGDTPLFKVSLPSGKQVLKLVDGGGKAMKLPVDIKPGETTAVRIPLEMLSRQ</sequence>
<proteinExistence type="predicted"/>
<dbReference type="Proteomes" id="UP000662747">
    <property type="component" value="Chromosome"/>
</dbReference>
<feature type="transmembrane region" description="Helical" evidence="7">
    <location>
        <begin position="889"/>
        <end position="911"/>
    </location>
</feature>
<feature type="compositionally biased region" description="Low complexity" evidence="6">
    <location>
        <begin position="1005"/>
        <end position="1018"/>
    </location>
</feature>
<name>A0ABX7NRB8_9BACT</name>
<accession>A0ABX7NRB8</accession>
<feature type="compositionally biased region" description="Polar residues" evidence="6">
    <location>
        <begin position="462"/>
        <end position="477"/>
    </location>
</feature>
<dbReference type="SMART" id="SM00219">
    <property type="entry name" value="TyrKc"/>
    <property type="match status" value="1"/>
</dbReference>
<feature type="region of interest" description="Disordered" evidence="6">
    <location>
        <begin position="806"/>
        <end position="842"/>
    </location>
</feature>
<reference evidence="9 10" key="1">
    <citation type="submission" date="2021-02" db="EMBL/GenBank/DDBJ databases">
        <title>De Novo genome assembly of isolated myxobacteria.</title>
        <authorList>
            <person name="Stevens D.C."/>
        </authorList>
    </citation>
    <scope>NUCLEOTIDE SEQUENCE [LARGE SCALE GENOMIC DNA]</scope>
    <source>
        <strain evidence="10">SCPEA02</strain>
    </source>
</reference>
<evidence type="ECO:0000259" key="8">
    <source>
        <dbReference type="PROSITE" id="PS50011"/>
    </source>
</evidence>
<feature type="compositionally biased region" description="Low complexity" evidence="6">
    <location>
        <begin position="969"/>
        <end position="980"/>
    </location>
</feature>
<keyword evidence="3" id="KW-0547">Nucleotide-binding</keyword>
<feature type="domain" description="Protein kinase" evidence="8">
    <location>
        <begin position="18"/>
        <end position="299"/>
    </location>
</feature>
<dbReference type="EC" id="2.7.11.1" evidence="1"/>
<dbReference type="Gene3D" id="1.10.510.10">
    <property type="entry name" value="Transferase(Phosphotransferase) domain 1"/>
    <property type="match status" value="1"/>
</dbReference>
<dbReference type="InterPro" id="IPR050660">
    <property type="entry name" value="NEK_Ser/Thr_kinase"/>
</dbReference>
<evidence type="ECO:0000256" key="5">
    <source>
        <dbReference type="ARBA" id="ARBA00022840"/>
    </source>
</evidence>
<feature type="region of interest" description="Disordered" evidence="6">
    <location>
        <begin position="348"/>
        <end position="777"/>
    </location>
</feature>
<dbReference type="Pfam" id="PF00069">
    <property type="entry name" value="Pkinase"/>
    <property type="match status" value="1"/>
</dbReference>
<dbReference type="PANTHER" id="PTHR43671">
    <property type="entry name" value="SERINE/THREONINE-PROTEIN KINASE NEK"/>
    <property type="match status" value="1"/>
</dbReference>
<keyword evidence="7" id="KW-0812">Transmembrane</keyword>
<feature type="compositionally biased region" description="Polar residues" evidence="6">
    <location>
        <begin position="929"/>
        <end position="941"/>
    </location>
</feature>
<evidence type="ECO:0000256" key="6">
    <source>
        <dbReference type="SAM" id="MobiDB-lite"/>
    </source>
</evidence>
<keyword evidence="10" id="KW-1185">Reference proteome</keyword>
<evidence type="ECO:0000256" key="1">
    <source>
        <dbReference type="ARBA" id="ARBA00012513"/>
    </source>
</evidence>
<evidence type="ECO:0000313" key="10">
    <source>
        <dbReference type="Proteomes" id="UP000662747"/>
    </source>
</evidence>
<dbReference type="InterPro" id="IPR011009">
    <property type="entry name" value="Kinase-like_dom_sf"/>
</dbReference>
<evidence type="ECO:0000256" key="3">
    <source>
        <dbReference type="ARBA" id="ARBA00022741"/>
    </source>
</evidence>
<keyword evidence="2" id="KW-0808">Transferase</keyword>
<protein>
    <recommendedName>
        <fullName evidence="1">non-specific serine/threonine protein kinase</fullName>
        <ecNumber evidence="1">2.7.11.1</ecNumber>
    </recommendedName>
</protein>
<dbReference type="PANTHER" id="PTHR43671:SF13">
    <property type="entry name" value="SERINE_THREONINE-PROTEIN KINASE NEK2"/>
    <property type="match status" value="1"/>
</dbReference>
<dbReference type="InterPro" id="IPR020635">
    <property type="entry name" value="Tyr_kinase_cat_dom"/>
</dbReference>
<gene>
    <name evidence="9" type="ORF">JY651_40570</name>
</gene>
<evidence type="ECO:0000256" key="2">
    <source>
        <dbReference type="ARBA" id="ARBA00022679"/>
    </source>
</evidence>
<feature type="compositionally biased region" description="Polar residues" evidence="6">
    <location>
        <begin position="1040"/>
        <end position="1057"/>
    </location>
</feature>
<dbReference type="EMBL" id="CP071090">
    <property type="protein sequence ID" value="QSQ21420.1"/>
    <property type="molecule type" value="Genomic_DNA"/>
</dbReference>
<organism evidence="9 10">
    <name type="scientific">Pyxidicoccus parkwayensis</name>
    <dbReference type="NCBI Taxonomy" id="2813578"/>
    <lineage>
        <taxon>Bacteria</taxon>
        <taxon>Pseudomonadati</taxon>
        <taxon>Myxococcota</taxon>
        <taxon>Myxococcia</taxon>
        <taxon>Myxococcales</taxon>
        <taxon>Cystobacterineae</taxon>
        <taxon>Myxococcaceae</taxon>
        <taxon>Pyxidicoccus</taxon>
    </lineage>
</organism>
<evidence type="ECO:0000313" key="9">
    <source>
        <dbReference type="EMBL" id="QSQ21420.1"/>
    </source>
</evidence>
<evidence type="ECO:0000256" key="7">
    <source>
        <dbReference type="SAM" id="Phobius"/>
    </source>
</evidence>
<dbReference type="PROSITE" id="PS50011">
    <property type="entry name" value="PROTEIN_KINASE_DOM"/>
    <property type="match status" value="1"/>
</dbReference>
<feature type="compositionally biased region" description="Low complexity" evidence="6">
    <location>
        <begin position="409"/>
        <end position="423"/>
    </location>
</feature>
<dbReference type="RefSeq" id="WP_206722998.1">
    <property type="nucleotide sequence ID" value="NZ_CP071090.1"/>
</dbReference>
<keyword evidence="7" id="KW-0472">Membrane</keyword>
<keyword evidence="5" id="KW-0067">ATP-binding</keyword>
<keyword evidence="7" id="KW-1133">Transmembrane helix</keyword>
<feature type="compositionally biased region" description="Basic and acidic residues" evidence="6">
    <location>
        <begin position="1026"/>
        <end position="1039"/>
    </location>
</feature>
<dbReference type="Gene3D" id="3.30.200.20">
    <property type="entry name" value="Phosphorylase Kinase, domain 1"/>
    <property type="match status" value="1"/>
</dbReference>
<feature type="compositionally biased region" description="Low complexity" evidence="6">
    <location>
        <begin position="949"/>
        <end position="959"/>
    </location>
</feature>
<dbReference type="CDD" id="cd14014">
    <property type="entry name" value="STKc_PknB_like"/>
    <property type="match status" value="1"/>
</dbReference>
<dbReference type="InterPro" id="IPR008266">
    <property type="entry name" value="Tyr_kinase_AS"/>
</dbReference>
<evidence type="ECO:0000256" key="4">
    <source>
        <dbReference type="ARBA" id="ARBA00022777"/>
    </source>
</evidence>
<feature type="region of interest" description="Disordered" evidence="6">
    <location>
        <begin position="927"/>
        <end position="1062"/>
    </location>
</feature>
<dbReference type="PROSITE" id="PS00109">
    <property type="entry name" value="PROTEIN_KINASE_TYR"/>
    <property type="match status" value="1"/>
</dbReference>
<keyword evidence="4 9" id="KW-0418">Kinase</keyword>
<feature type="compositionally biased region" description="Low complexity" evidence="6">
    <location>
        <begin position="730"/>
        <end position="741"/>
    </location>
</feature>